<dbReference type="GO" id="GO:0004867">
    <property type="term" value="F:serine-type endopeptidase inhibitor activity"/>
    <property type="evidence" value="ECO:0007669"/>
    <property type="project" value="TreeGrafter"/>
</dbReference>
<dbReference type="PANTHER" id="PTHR19441">
    <property type="entry name" value="WHEY ACDIC PROTEIN WAP"/>
    <property type="match status" value="1"/>
</dbReference>
<feature type="domain" description="WAP" evidence="1">
    <location>
        <begin position="424"/>
        <end position="470"/>
    </location>
</feature>
<gene>
    <name evidence="2" type="ORF">JOQ06_007021</name>
</gene>
<dbReference type="PROSITE" id="PS51390">
    <property type="entry name" value="WAP"/>
    <property type="match status" value="4"/>
</dbReference>
<dbReference type="Proteomes" id="UP001219934">
    <property type="component" value="Unassembled WGS sequence"/>
</dbReference>
<organism evidence="2 3">
    <name type="scientific">Pogonophryne albipinna</name>
    <dbReference type="NCBI Taxonomy" id="1090488"/>
    <lineage>
        <taxon>Eukaryota</taxon>
        <taxon>Metazoa</taxon>
        <taxon>Chordata</taxon>
        <taxon>Craniata</taxon>
        <taxon>Vertebrata</taxon>
        <taxon>Euteleostomi</taxon>
        <taxon>Actinopterygii</taxon>
        <taxon>Neopterygii</taxon>
        <taxon>Teleostei</taxon>
        <taxon>Neoteleostei</taxon>
        <taxon>Acanthomorphata</taxon>
        <taxon>Eupercaria</taxon>
        <taxon>Perciformes</taxon>
        <taxon>Notothenioidei</taxon>
        <taxon>Pogonophryne</taxon>
    </lineage>
</organism>
<dbReference type="SUPFAM" id="SSF57256">
    <property type="entry name" value="Elafin-like"/>
    <property type="match status" value="4"/>
</dbReference>
<proteinExistence type="predicted"/>
<dbReference type="InterPro" id="IPR036645">
    <property type="entry name" value="Elafin-like_sf"/>
</dbReference>
<dbReference type="AlphaFoldDB" id="A0AAD6B0T9"/>
<dbReference type="InterPro" id="IPR008197">
    <property type="entry name" value="WAP_dom"/>
</dbReference>
<keyword evidence="3" id="KW-1185">Reference proteome</keyword>
<dbReference type="GO" id="GO:0019731">
    <property type="term" value="P:antibacterial humoral response"/>
    <property type="evidence" value="ECO:0007669"/>
    <property type="project" value="TreeGrafter"/>
</dbReference>
<feature type="domain" description="WAP" evidence="1">
    <location>
        <begin position="379"/>
        <end position="423"/>
    </location>
</feature>
<evidence type="ECO:0000259" key="1">
    <source>
        <dbReference type="PROSITE" id="PS51390"/>
    </source>
</evidence>
<dbReference type="CDD" id="cd00199">
    <property type="entry name" value="WAP"/>
    <property type="match status" value="1"/>
</dbReference>
<sequence length="515" mass="55256">PSQECAFAITSQECVLAGTSQDCVLAGTSQDGVLHFAPMTMTATIMRSAAIMDVDIGAFPPTVMRTQVHPSDKLRTPKVQKYECNSTGTDILLGCSACRLYTGIFVQTENILVRKTVTWSSTARPGACPRMNGPGLCGEFCSNDNNCSINEKCCHNGCGHQCIALHSDVRPPEHPCEKAGNMEQHGSVWALVLALSALVHFDIVFASSQECALSRTAQEGVVNIAPMTMTAPIMRSAAIMDVDISALPCTVMCTQARGPSILLGCSACRLYTGIFVQTENILVRKPSSQECALSRTAQDRVVNIAPMTLTAPIMRSAAIMDVEISAFPRTVMCTQPGQECALLGTSQDRVLHYAPMTLTATMRRSAALMDVDMSALPTILPKPGHCPRLLNVIPSHKGCECDEDCPADNKCCVFDCGAVCVPPAFTKPGVCPRRNWGSGMCAEYCSNDNDCPNDEKCCHNGCGHECIAPYTVKRGRCALPQGTSMCAEYCYHDGQCPGEQKCCKTTCGHACSEPC</sequence>
<name>A0AAD6B0T9_9TELE</name>
<dbReference type="EMBL" id="JAPTMU010000012">
    <property type="protein sequence ID" value="KAJ4934219.1"/>
    <property type="molecule type" value="Genomic_DNA"/>
</dbReference>
<protein>
    <recommendedName>
        <fullName evidence="1">WAP domain-containing protein</fullName>
    </recommendedName>
</protein>
<feature type="non-terminal residue" evidence="2">
    <location>
        <position position="515"/>
    </location>
</feature>
<dbReference type="Pfam" id="PF00095">
    <property type="entry name" value="WAP"/>
    <property type="match status" value="4"/>
</dbReference>
<feature type="domain" description="WAP" evidence="1">
    <location>
        <begin position="121"/>
        <end position="166"/>
    </location>
</feature>
<dbReference type="GO" id="GO:0045087">
    <property type="term" value="P:innate immune response"/>
    <property type="evidence" value="ECO:0007669"/>
    <property type="project" value="TreeGrafter"/>
</dbReference>
<evidence type="ECO:0000313" key="3">
    <source>
        <dbReference type="Proteomes" id="UP001219934"/>
    </source>
</evidence>
<reference evidence="2" key="1">
    <citation type="submission" date="2022-11" db="EMBL/GenBank/DDBJ databases">
        <title>Chromosome-level genome of Pogonophryne albipinna.</title>
        <authorList>
            <person name="Jo E."/>
        </authorList>
    </citation>
    <scope>NUCLEOTIDE SEQUENCE</scope>
    <source>
        <strain evidence="2">SGF0006</strain>
        <tissue evidence="2">Muscle</tissue>
    </source>
</reference>
<accession>A0AAD6B0T9</accession>
<dbReference type="PANTHER" id="PTHR19441:SF95">
    <property type="entry name" value="PERLWAPIN ISOFORM X1"/>
    <property type="match status" value="1"/>
</dbReference>
<comment type="caution">
    <text evidence="2">The sequence shown here is derived from an EMBL/GenBank/DDBJ whole genome shotgun (WGS) entry which is preliminary data.</text>
</comment>
<dbReference type="SMART" id="SM00217">
    <property type="entry name" value="WAP"/>
    <property type="match status" value="4"/>
</dbReference>
<dbReference type="GO" id="GO:0005615">
    <property type="term" value="C:extracellular space"/>
    <property type="evidence" value="ECO:0007669"/>
    <property type="project" value="TreeGrafter"/>
</dbReference>
<feature type="domain" description="WAP" evidence="1">
    <location>
        <begin position="471"/>
        <end position="515"/>
    </location>
</feature>
<dbReference type="InterPro" id="IPR050514">
    <property type="entry name" value="WAP_four-disulfide_core"/>
</dbReference>
<dbReference type="PRINTS" id="PR00003">
    <property type="entry name" value="4DISULPHCORE"/>
</dbReference>
<evidence type="ECO:0000313" key="2">
    <source>
        <dbReference type="EMBL" id="KAJ4934219.1"/>
    </source>
</evidence>
<dbReference type="Gene3D" id="4.10.75.10">
    <property type="entry name" value="Elafin-like"/>
    <property type="match status" value="4"/>
</dbReference>